<dbReference type="AlphaFoldDB" id="A0A1Z3HMI8"/>
<dbReference type="PANTHER" id="PTHR20982:SF3">
    <property type="entry name" value="MITOCHONDRIAL RIBOSOME RECYCLING FACTOR PSEUDO 1"/>
    <property type="match status" value="1"/>
</dbReference>
<protein>
    <recommendedName>
        <fullName evidence="5">Ribosome-recycling factor</fullName>
        <shortName evidence="5">RRF</shortName>
    </recommendedName>
    <alternativeName>
        <fullName evidence="5">Ribosome-releasing factor</fullName>
    </alternativeName>
</protein>
<evidence type="ECO:0000313" key="7">
    <source>
        <dbReference type="EMBL" id="ASC71337.1"/>
    </source>
</evidence>
<evidence type="ECO:0000313" key="8">
    <source>
        <dbReference type="Proteomes" id="UP000191901"/>
    </source>
</evidence>
<dbReference type="HAMAP" id="MF_00040">
    <property type="entry name" value="RRF"/>
    <property type="match status" value="1"/>
</dbReference>
<reference evidence="7 8" key="1">
    <citation type="journal article" date="2016" name="Biochim. Biophys. Acta">
        <title>Characterization of red-shifted phycobilisomes isolated from the chlorophyll f-containing cyanobacterium Halomicronema hongdechloris.</title>
        <authorList>
            <person name="Li Y."/>
            <person name="Lin Y."/>
            <person name="Garvey C.J."/>
            <person name="Birch D."/>
            <person name="Corkery R.W."/>
            <person name="Loughlin P.C."/>
            <person name="Scheer H."/>
            <person name="Willows R.D."/>
            <person name="Chen M."/>
        </authorList>
    </citation>
    <scope>NUCLEOTIDE SEQUENCE [LARGE SCALE GENOMIC DNA]</scope>
    <source>
        <strain evidence="7 8">C2206</strain>
    </source>
</reference>
<dbReference type="Gene3D" id="3.30.1360.40">
    <property type="match status" value="1"/>
</dbReference>
<dbReference type="KEGG" id="hhg:XM38_022890"/>
<dbReference type="PANTHER" id="PTHR20982">
    <property type="entry name" value="RIBOSOME RECYCLING FACTOR"/>
    <property type="match status" value="1"/>
</dbReference>
<evidence type="ECO:0000259" key="6">
    <source>
        <dbReference type="Pfam" id="PF01765"/>
    </source>
</evidence>
<evidence type="ECO:0000256" key="3">
    <source>
        <dbReference type="ARBA" id="ARBA00022490"/>
    </source>
</evidence>
<evidence type="ECO:0000256" key="5">
    <source>
        <dbReference type="HAMAP-Rule" id="MF_00040"/>
    </source>
</evidence>
<keyword evidence="8" id="KW-1185">Reference proteome</keyword>
<dbReference type="EMBL" id="CP021983">
    <property type="protein sequence ID" value="ASC71337.1"/>
    <property type="molecule type" value="Genomic_DNA"/>
</dbReference>
<dbReference type="GO" id="GO:0006415">
    <property type="term" value="P:translational termination"/>
    <property type="evidence" value="ECO:0007669"/>
    <property type="project" value="UniProtKB-UniRule"/>
</dbReference>
<organism evidence="7 8">
    <name type="scientific">Halomicronema hongdechloris C2206</name>
    <dbReference type="NCBI Taxonomy" id="1641165"/>
    <lineage>
        <taxon>Bacteria</taxon>
        <taxon>Bacillati</taxon>
        <taxon>Cyanobacteriota</taxon>
        <taxon>Cyanophyceae</taxon>
        <taxon>Nodosilineales</taxon>
        <taxon>Nodosilineaceae</taxon>
        <taxon>Halomicronema</taxon>
    </lineage>
</organism>
<evidence type="ECO:0000256" key="1">
    <source>
        <dbReference type="ARBA" id="ARBA00004496"/>
    </source>
</evidence>
<proteinExistence type="inferred from homology"/>
<dbReference type="CDD" id="cd00520">
    <property type="entry name" value="RRF"/>
    <property type="match status" value="1"/>
</dbReference>
<comment type="function">
    <text evidence="5">Responsible for the release of ribosomes from messenger RNA at the termination of protein biosynthesis. May increase the efficiency of translation by recycling ribosomes from one round of translation to another.</text>
</comment>
<evidence type="ECO:0000256" key="2">
    <source>
        <dbReference type="ARBA" id="ARBA00005912"/>
    </source>
</evidence>
<dbReference type="Pfam" id="PF01765">
    <property type="entry name" value="RRF"/>
    <property type="match status" value="1"/>
</dbReference>
<dbReference type="FunFam" id="1.10.132.20:FF:000001">
    <property type="entry name" value="Ribosome-recycling factor"/>
    <property type="match status" value="1"/>
</dbReference>
<feature type="domain" description="Ribosome recycling factor" evidence="6">
    <location>
        <begin position="29"/>
        <end position="191"/>
    </location>
</feature>
<dbReference type="GO" id="GO:0043023">
    <property type="term" value="F:ribosomal large subunit binding"/>
    <property type="evidence" value="ECO:0007669"/>
    <property type="project" value="TreeGrafter"/>
</dbReference>
<dbReference type="InterPro" id="IPR002661">
    <property type="entry name" value="Ribosome_recyc_fac"/>
</dbReference>
<gene>
    <name evidence="5 7" type="primary">frr</name>
    <name evidence="7" type="ORF">XM38_022890</name>
</gene>
<comment type="subcellular location">
    <subcellularLocation>
        <location evidence="1 5">Cytoplasm</location>
    </subcellularLocation>
</comment>
<dbReference type="Gene3D" id="1.10.132.20">
    <property type="entry name" value="Ribosome-recycling factor"/>
    <property type="match status" value="1"/>
</dbReference>
<dbReference type="FunFam" id="3.30.1360.40:FF:000001">
    <property type="entry name" value="Ribosome-recycling factor"/>
    <property type="match status" value="1"/>
</dbReference>
<dbReference type="InterPro" id="IPR036191">
    <property type="entry name" value="RRF_sf"/>
</dbReference>
<dbReference type="STRING" id="1641165.XM38_21765"/>
<dbReference type="SUPFAM" id="SSF55194">
    <property type="entry name" value="Ribosome recycling factor, RRF"/>
    <property type="match status" value="1"/>
</dbReference>
<dbReference type="NCBIfam" id="TIGR00496">
    <property type="entry name" value="frr"/>
    <property type="match status" value="1"/>
</dbReference>
<accession>A0A1Z3HMI8</accession>
<sequence length="193" mass="21507">MAQLWGIPVKFDSIDEIEEAMQKAVEATQRAFNTIRTGRANAALLDKVMVEYYGTPTPLKSLANISTPDASTLMIQPYDPGSLSTIEKSISLSDIGLTPNNDGSIIRLNIPPLTSERRQEFVKLAGKYAEEGRVSIRNIRRDGIDFVRKQEKDGTLSEDESRSLQDDVQQLTDKYVAKIDAALEDKEKDIMTV</sequence>
<dbReference type="Proteomes" id="UP000191901">
    <property type="component" value="Chromosome"/>
</dbReference>
<dbReference type="InterPro" id="IPR023584">
    <property type="entry name" value="Ribosome_recyc_fac_dom"/>
</dbReference>
<keyword evidence="4 5" id="KW-0648">Protein biosynthesis</keyword>
<evidence type="ECO:0000256" key="4">
    <source>
        <dbReference type="ARBA" id="ARBA00022917"/>
    </source>
</evidence>
<name>A0A1Z3HMI8_9CYAN</name>
<comment type="similarity">
    <text evidence="2 5">Belongs to the RRF family.</text>
</comment>
<dbReference type="GO" id="GO:0005737">
    <property type="term" value="C:cytoplasm"/>
    <property type="evidence" value="ECO:0007669"/>
    <property type="project" value="UniProtKB-SubCell"/>
</dbReference>
<keyword evidence="3 5" id="KW-0963">Cytoplasm</keyword>